<dbReference type="EMBL" id="LN614827">
    <property type="protein sequence ID" value="CEG59095.1"/>
    <property type="molecule type" value="Genomic_DNA"/>
</dbReference>
<gene>
    <name evidence="3" type="ORF">LFA_3773</name>
</gene>
<dbReference type="STRING" id="1212491.LFA_3773"/>
<sequence length="190" mass="20867">MNMYVKLKSITILLISVLLTSCVAAVVAGAAVGMVYDRRSVTTMEADARIYHVVRKNIVSDPQFRSSRILVSSFNRVVLLVGQTPTASLRVVAERVAQNTPGVVRVYDEISVDTPLSVEQRTKDSWITSQVRSNMLTKKGLESGSIRIVTENGVVYLMGIVSAEQGSLAVDVARRVNGVKKVVKIFQYIH</sequence>
<dbReference type="PANTHER" id="PTHR34606">
    <property type="entry name" value="BON DOMAIN-CONTAINING PROTEIN"/>
    <property type="match status" value="1"/>
</dbReference>
<dbReference type="KEGG" id="lfa:LFA_3773"/>
<proteinExistence type="predicted"/>
<feature type="domain" description="BON" evidence="2">
    <location>
        <begin position="46"/>
        <end position="114"/>
    </location>
</feature>
<organism evidence="3 4">
    <name type="scientific">Legionella fallonii LLAP-10</name>
    <dbReference type="NCBI Taxonomy" id="1212491"/>
    <lineage>
        <taxon>Bacteria</taxon>
        <taxon>Pseudomonadati</taxon>
        <taxon>Pseudomonadota</taxon>
        <taxon>Gammaproteobacteria</taxon>
        <taxon>Legionellales</taxon>
        <taxon>Legionellaceae</taxon>
        <taxon>Legionella</taxon>
    </lineage>
</organism>
<dbReference type="PANTHER" id="PTHR34606:SF4">
    <property type="entry name" value="OUTER MEMBRANE LIPOPROTEIN DOLP"/>
    <property type="match status" value="1"/>
</dbReference>
<dbReference type="RefSeq" id="WP_157010406.1">
    <property type="nucleotide sequence ID" value="NZ_LN614827.1"/>
</dbReference>
<accession>A0A098GAP3</accession>
<reference evidence="4" key="1">
    <citation type="submission" date="2014-09" db="EMBL/GenBank/DDBJ databases">
        <authorList>
            <person name="Gomez-Valero L."/>
        </authorList>
    </citation>
    <scope>NUCLEOTIDE SEQUENCE [LARGE SCALE GENOMIC DNA]</scope>
    <source>
        <strain evidence="4">ATCC700992</strain>
    </source>
</reference>
<evidence type="ECO:0000256" key="1">
    <source>
        <dbReference type="ARBA" id="ARBA00022729"/>
    </source>
</evidence>
<dbReference type="PROSITE" id="PS51257">
    <property type="entry name" value="PROKAR_LIPOPROTEIN"/>
    <property type="match status" value="1"/>
</dbReference>
<dbReference type="InterPro" id="IPR051686">
    <property type="entry name" value="Lipoprotein_DolP"/>
</dbReference>
<dbReference type="InterPro" id="IPR007055">
    <property type="entry name" value="BON_dom"/>
</dbReference>
<evidence type="ECO:0000313" key="4">
    <source>
        <dbReference type="Proteomes" id="UP000032430"/>
    </source>
</evidence>
<keyword evidence="1" id="KW-0732">Signal</keyword>
<evidence type="ECO:0000313" key="3">
    <source>
        <dbReference type="EMBL" id="CEG59095.1"/>
    </source>
</evidence>
<dbReference type="Proteomes" id="UP000032430">
    <property type="component" value="Chromosome I"/>
</dbReference>
<name>A0A098GAP3_9GAMM</name>
<dbReference type="InterPro" id="IPR014004">
    <property type="entry name" value="Transpt-assoc_nodulatn_dom_bac"/>
</dbReference>
<dbReference type="PROSITE" id="PS50914">
    <property type="entry name" value="BON"/>
    <property type="match status" value="2"/>
</dbReference>
<protein>
    <recommendedName>
        <fullName evidence="2">BON domain-containing protein</fullName>
    </recommendedName>
</protein>
<dbReference type="HOGENOM" id="CLU_083606_3_1_6"/>
<keyword evidence="4" id="KW-1185">Reference proteome</keyword>
<feature type="domain" description="BON" evidence="2">
    <location>
        <begin position="123"/>
        <end position="190"/>
    </location>
</feature>
<dbReference type="AlphaFoldDB" id="A0A098GAP3"/>
<dbReference type="OrthoDB" id="9783990at2"/>
<dbReference type="SMART" id="SM00749">
    <property type="entry name" value="BON"/>
    <property type="match status" value="2"/>
</dbReference>
<evidence type="ECO:0000259" key="2">
    <source>
        <dbReference type="PROSITE" id="PS50914"/>
    </source>
</evidence>
<dbReference type="Pfam" id="PF04972">
    <property type="entry name" value="BON"/>
    <property type="match status" value="2"/>
</dbReference>